<dbReference type="CDD" id="cd01449">
    <property type="entry name" value="TST_Repeat_2"/>
    <property type="match status" value="1"/>
</dbReference>
<sequence length="280" mass="32050">MSYIMMVDQLQDRLKHDKSNLVLVDVRFELTDPDAGRERYAESHIPGAVYLDLNRDLSGLVRKHGGSHPLPDFDVLATKLGKVGIDNETTVVVYDQDNDMFSARFWWLLQYMGHESVYVLEGGYNKWIEEGNDVTSEFPVIQEKGFKLKLSEYEIVTMEEVKANITDKKAILIDSRARDRYLGISEPLYRKAGHIPGAVNYFWKDVYTKEGGWKKKEDIEKHFTPLLKDHEIIVSCGSGVSACPNIIALKIAGYKNVKLYPGSFSDWISYENNEIEESKE</sequence>
<dbReference type="EMBL" id="RBZO01000007">
    <property type="protein sequence ID" value="RKQ16865.1"/>
    <property type="molecule type" value="Genomic_DNA"/>
</dbReference>
<keyword evidence="2" id="KW-0677">Repeat</keyword>
<dbReference type="InterPro" id="IPR001763">
    <property type="entry name" value="Rhodanese-like_dom"/>
</dbReference>
<comment type="caution">
    <text evidence="4">The sequence shown here is derived from an EMBL/GenBank/DDBJ whole genome shotgun (WGS) entry which is preliminary data.</text>
</comment>
<feature type="domain" description="Rhodanese" evidence="3">
    <location>
        <begin position="166"/>
        <end position="276"/>
    </location>
</feature>
<keyword evidence="1 4" id="KW-0808">Transferase</keyword>
<dbReference type="SUPFAM" id="SSF52821">
    <property type="entry name" value="Rhodanese/Cell cycle control phosphatase"/>
    <property type="match status" value="2"/>
</dbReference>
<dbReference type="RefSeq" id="WP_121129780.1">
    <property type="nucleotide sequence ID" value="NZ_JBHUFK010000033.1"/>
</dbReference>
<organism evidence="4 5">
    <name type="scientific">Oceanobacillus bengalensis</name>
    <dbReference type="NCBI Taxonomy" id="1435466"/>
    <lineage>
        <taxon>Bacteria</taxon>
        <taxon>Bacillati</taxon>
        <taxon>Bacillota</taxon>
        <taxon>Bacilli</taxon>
        <taxon>Bacillales</taxon>
        <taxon>Bacillaceae</taxon>
        <taxon>Oceanobacillus</taxon>
    </lineage>
</organism>
<gene>
    <name evidence="4" type="ORF">D8M05_06330</name>
</gene>
<dbReference type="InterPro" id="IPR045078">
    <property type="entry name" value="TST/MPST-like"/>
</dbReference>
<reference evidence="4 5" key="1">
    <citation type="journal article" date="2015" name="Antonie Van Leeuwenhoek">
        <title>Oceanobacillus bengalensis sp. nov., a bacterium isolated from seawater of the Bay of Bengal.</title>
        <authorList>
            <person name="Yongchang O."/>
            <person name="Xiang W."/>
            <person name="Wang G."/>
        </authorList>
    </citation>
    <scope>NUCLEOTIDE SEQUENCE [LARGE SCALE GENOMIC DNA]</scope>
    <source>
        <strain evidence="4 5">MCCC 1K00260</strain>
    </source>
</reference>
<keyword evidence="5" id="KW-1185">Reference proteome</keyword>
<evidence type="ECO:0000313" key="4">
    <source>
        <dbReference type="EMBL" id="RKQ16865.1"/>
    </source>
</evidence>
<feature type="domain" description="Rhodanese" evidence="3">
    <location>
        <begin position="17"/>
        <end position="136"/>
    </location>
</feature>
<dbReference type="PANTHER" id="PTHR11364:SF27">
    <property type="entry name" value="SULFURTRANSFERASE"/>
    <property type="match status" value="1"/>
</dbReference>
<dbReference type="SMART" id="SM00450">
    <property type="entry name" value="RHOD"/>
    <property type="match status" value="2"/>
</dbReference>
<dbReference type="InterPro" id="IPR001307">
    <property type="entry name" value="Thiosulphate_STrfase_CS"/>
</dbReference>
<protein>
    <submittedName>
        <fullName evidence="4">Sulfurtransferase</fullName>
    </submittedName>
</protein>
<evidence type="ECO:0000259" key="3">
    <source>
        <dbReference type="PROSITE" id="PS50206"/>
    </source>
</evidence>
<dbReference type="CDD" id="cd01448">
    <property type="entry name" value="TST_Repeat_1"/>
    <property type="match status" value="1"/>
</dbReference>
<dbReference type="OrthoDB" id="9770030at2"/>
<name>A0A494Z4F2_9BACI</name>
<dbReference type="GO" id="GO:0004792">
    <property type="term" value="F:thiosulfate-cyanide sulfurtransferase activity"/>
    <property type="evidence" value="ECO:0007669"/>
    <property type="project" value="InterPro"/>
</dbReference>
<dbReference type="Gene3D" id="3.40.250.10">
    <property type="entry name" value="Rhodanese-like domain"/>
    <property type="match status" value="2"/>
</dbReference>
<evidence type="ECO:0000313" key="5">
    <source>
        <dbReference type="Proteomes" id="UP000281813"/>
    </source>
</evidence>
<dbReference type="PROSITE" id="PS50206">
    <property type="entry name" value="RHODANESE_3"/>
    <property type="match status" value="2"/>
</dbReference>
<dbReference type="AlphaFoldDB" id="A0A494Z4F2"/>
<dbReference type="InterPro" id="IPR036873">
    <property type="entry name" value="Rhodanese-like_dom_sf"/>
</dbReference>
<dbReference type="PANTHER" id="PTHR11364">
    <property type="entry name" value="THIOSULFATE SULFERTANSFERASE"/>
    <property type="match status" value="1"/>
</dbReference>
<dbReference type="PROSITE" id="PS00380">
    <property type="entry name" value="RHODANESE_1"/>
    <property type="match status" value="1"/>
</dbReference>
<dbReference type="Proteomes" id="UP000281813">
    <property type="component" value="Unassembled WGS sequence"/>
</dbReference>
<proteinExistence type="predicted"/>
<dbReference type="Pfam" id="PF00581">
    <property type="entry name" value="Rhodanese"/>
    <property type="match status" value="2"/>
</dbReference>
<dbReference type="FunFam" id="3.40.250.10:FF:000035">
    <property type="entry name" value="Thiosulfate sulfurtransferase"/>
    <property type="match status" value="1"/>
</dbReference>
<accession>A0A494Z4F2</accession>
<evidence type="ECO:0000256" key="1">
    <source>
        <dbReference type="ARBA" id="ARBA00022679"/>
    </source>
</evidence>
<evidence type="ECO:0000256" key="2">
    <source>
        <dbReference type="ARBA" id="ARBA00022737"/>
    </source>
</evidence>